<dbReference type="Proteomes" id="UP000464262">
    <property type="component" value="Chromosome 1"/>
</dbReference>
<accession>A0A7Z2T4V2</accession>
<reference evidence="1 2" key="1">
    <citation type="submission" date="2020-01" db="EMBL/GenBank/DDBJ databases">
        <title>Whole genome and functional gene identification of agarase of Vibrio HN897.</title>
        <authorList>
            <person name="Liu Y."/>
            <person name="Zhao Z."/>
        </authorList>
    </citation>
    <scope>NUCLEOTIDE SEQUENCE [LARGE SCALE GENOMIC DNA]</scope>
    <source>
        <strain evidence="1 2">HN897</strain>
    </source>
</reference>
<evidence type="ECO:0000313" key="1">
    <source>
        <dbReference type="EMBL" id="QIA64449.1"/>
    </source>
</evidence>
<gene>
    <name evidence="1" type="ORF">GT360_13535</name>
</gene>
<organism evidence="1 2">
    <name type="scientific">Vibrio astriarenae</name>
    <dbReference type="NCBI Taxonomy" id="1481923"/>
    <lineage>
        <taxon>Bacteria</taxon>
        <taxon>Pseudomonadati</taxon>
        <taxon>Pseudomonadota</taxon>
        <taxon>Gammaproteobacteria</taxon>
        <taxon>Vibrionales</taxon>
        <taxon>Vibrionaceae</taxon>
        <taxon>Vibrio</taxon>
    </lineage>
</organism>
<dbReference type="RefSeq" id="WP_164649354.1">
    <property type="nucleotide sequence ID" value="NZ_CP047475.1"/>
</dbReference>
<dbReference type="AlphaFoldDB" id="A0A7Z2T4V2"/>
<sequence>MEWQLSIDEQKQILQRYISCSSGRTRQLLDVLYDEFPEPISEAQLMKRIGVRKRGTFYAQLRNGNSAVGIKLKKCKRRGRSFVLDGYFLRDIAMHRWVHKTMSQSLKH</sequence>
<keyword evidence="2" id="KW-1185">Reference proteome</keyword>
<dbReference type="KEGG" id="vas:GT360_13535"/>
<dbReference type="EMBL" id="CP047475">
    <property type="protein sequence ID" value="QIA64449.1"/>
    <property type="molecule type" value="Genomic_DNA"/>
</dbReference>
<proteinExistence type="predicted"/>
<name>A0A7Z2T4V2_9VIBR</name>
<evidence type="ECO:0000313" key="2">
    <source>
        <dbReference type="Proteomes" id="UP000464262"/>
    </source>
</evidence>
<protein>
    <submittedName>
        <fullName evidence="1">Uncharacterized protein</fullName>
    </submittedName>
</protein>